<dbReference type="CDD" id="cd03886">
    <property type="entry name" value="M20_Acy1"/>
    <property type="match status" value="1"/>
</dbReference>
<dbReference type="AlphaFoldDB" id="A0A138AX01"/>
<dbReference type="InterPro" id="IPR017439">
    <property type="entry name" value="Amidohydrolase"/>
</dbReference>
<evidence type="ECO:0000256" key="2">
    <source>
        <dbReference type="PIRSR" id="PIRSR005962-1"/>
    </source>
</evidence>
<keyword evidence="2" id="KW-0464">Manganese</keyword>
<proteinExistence type="predicted"/>
<feature type="binding site" evidence="2">
    <location>
        <position position="102"/>
    </location>
    <ligand>
        <name>Mn(2+)</name>
        <dbReference type="ChEBI" id="CHEBI:29035"/>
        <label>2</label>
    </ligand>
</feature>
<dbReference type="GO" id="GO:0050118">
    <property type="term" value="F:N-acetyldiaminopimelate deacetylase activity"/>
    <property type="evidence" value="ECO:0007669"/>
    <property type="project" value="UniProtKB-ARBA"/>
</dbReference>
<dbReference type="SUPFAM" id="SSF55031">
    <property type="entry name" value="Bacterial exopeptidase dimerisation domain"/>
    <property type="match status" value="1"/>
</dbReference>
<evidence type="ECO:0000259" key="3">
    <source>
        <dbReference type="Pfam" id="PF07687"/>
    </source>
</evidence>
<dbReference type="Gene3D" id="3.30.70.360">
    <property type="match status" value="1"/>
</dbReference>
<dbReference type="SUPFAM" id="SSF53187">
    <property type="entry name" value="Zn-dependent exopeptidases"/>
    <property type="match status" value="1"/>
</dbReference>
<evidence type="ECO:0000313" key="5">
    <source>
        <dbReference type="Proteomes" id="UP000070258"/>
    </source>
</evidence>
<dbReference type="OrthoDB" id="9777385at2"/>
<dbReference type="GO" id="GO:0019877">
    <property type="term" value="P:diaminopimelate biosynthetic process"/>
    <property type="evidence" value="ECO:0007669"/>
    <property type="project" value="UniProtKB-ARBA"/>
</dbReference>
<dbReference type="Pfam" id="PF07687">
    <property type="entry name" value="M20_dimer"/>
    <property type="match status" value="1"/>
</dbReference>
<sequence>MTTRADATQMLDELQRFRRDLHAHPELGLQLPRTQEKVADFLGGLPLEMTPGKQLTSLTAVLRGGRPGPTVLLRGDMDALPVAERTGLDFASATGDMHACGHDLHTTMLAGAAHLLSARRDQLAGDVVFMFQPGEEGYDGARLMVEEGVLEASGTRPVAAYGLHVMSAAVPAGQFGTRAGAMLSASDAVKVTVRGHGGHGSMPHHAVDPVPIACEMVLALQSMITRRIDIGDPAVLTVGSIHGGTQNNVIPEDVTFEVTVRTFSGATHEAVRDGLFRVCRGIAAAHGAEVDIDWQDLYPVTMNNAAEAEFAATAVAEAVGEENFAWWPRPLSGSEDFSRVLDEVPGAFLMLGATPAGADPEKAPNNHSAYAAFDDSVLGDGAAVYAELALRRLAAASA</sequence>
<reference evidence="5" key="1">
    <citation type="submission" date="2016-02" db="EMBL/GenBank/DDBJ databases">
        <authorList>
            <person name="Wen L."/>
            <person name="He K."/>
            <person name="Yang H."/>
        </authorList>
    </citation>
    <scope>NUCLEOTIDE SEQUENCE [LARGE SCALE GENOMIC DNA]</scope>
    <source>
        <strain evidence="5">JCM 15929</strain>
    </source>
</reference>
<feature type="binding site" evidence="2">
    <location>
        <position position="164"/>
    </location>
    <ligand>
        <name>Mn(2+)</name>
        <dbReference type="ChEBI" id="CHEBI:29035"/>
        <label>2</label>
    </ligand>
</feature>
<dbReference type="InterPro" id="IPR011650">
    <property type="entry name" value="Peptidase_M20_dimer"/>
</dbReference>
<dbReference type="PIRSF" id="PIRSF005962">
    <property type="entry name" value="Pept_M20D_amidohydro"/>
    <property type="match status" value="1"/>
</dbReference>
<dbReference type="FunFam" id="3.30.70.360:FF:000001">
    <property type="entry name" value="N-acetyldiaminopimelate deacetylase"/>
    <property type="match status" value="1"/>
</dbReference>
<dbReference type="InterPro" id="IPR036264">
    <property type="entry name" value="Bact_exopeptidase_dim_dom"/>
</dbReference>
<dbReference type="EMBL" id="LSRF01000001">
    <property type="protein sequence ID" value="KXP14997.1"/>
    <property type="molecule type" value="Genomic_DNA"/>
</dbReference>
<dbReference type="NCBIfam" id="TIGR01891">
    <property type="entry name" value="amidohydrolases"/>
    <property type="match status" value="1"/>
</dbReference>
<dbReference type="RefSeq" id="WP_068569655.1">
    <property type="nucleotide sequence ID" value="NZ_LSRF01000001.1"/>
</dbReference>
<comment type="cofactor">
    <cofactor evidence="2">
        <name>Mn(2+)</name>
        <dbReference type="ChEBI" id="CHEBI:29035"/>
    </cofactor>
    <text evidence="2">The Mn(2+) ion enhances activity.</text>
</comment>
<dbReference type="PANTHER" id="PTHR11014">
    <property type="entry name" value="PEPTIDASE M20 FAMILY MEMBER"/>
    <property type="match status" value="1"/>
</dbReference>
<dbReference type="Proteomes" id="UP000070258">
    <property type="component" value="Unassembled WGS sequence"/>
</dbReference>
<dbReference type="InterPro" id="IPR002933">
    <property type="entry name" value="Peptidase_M20"/>
</dbReference>
<feature type="binding site" evidence="2">
    <location>
        <position position="100"/>
    </location>
    <ligand>
        <name>Mn(2+)</name>
        <dbReference type="ChEBI" id="CHEBI:29035"/>
        <label>2</label>
    </ligand>
</feature>
<organism evidence="4 5">
    <name type="scientific">Tsukamurella pseudospumae</name>
    <dbReference type="NCBI Taxonomy" id="239498"/>
    <lineage>
        <taxon>Bacteria</taxon>
        <taxon>Bacillati</taxon>
        <taxon>Actinomycetota</taxon>
        <taxon>Actinomycetes</taxon>
        <taxon>Mycobacteriales</taxon>
        <taxon>Tsukamurellaceae</taxon>
        <taxon>Tsukamurella</taxon>
    </lineage>
</organism>
<evidence type="ECO:0000256" key="1">
    <source>
        <dbReference type="ARBA" id="ARBA00022801"/>
    </source>
</evidence>
<dbReference type="PANTHER" id="PTHR11014:SF63">
    <property type="entry name" value="METALLOPEPTIDASE, PUTATIVE (AFU_ORTHOLOGUE AFUA_6G09600)-RELATED"/>
    <property type="match status" value="1"/>
</dbReference>
<dbReference type="Gene3D" id="3.40.630.10">
    <property type="entry name" value="Zn peptidases"/>
    <property type="match status" value="1"/>
</dbReference>
<comment type="caution">
    <text evidence="4">The sequence shown here is derived from an EMBL/GenBank/DDBJ whole genome shotgun (WGS) entry which is preliminary data.</text>
</comment>
<protein>
    <submittedName>
        <fullName evidence="4">Amidohydrolase</fullName>
    </submittedName>
</protein>
<feature type="domain" description="Peptidase M20 dimerisation" evidence="3">
    <location>
        <begin position="188"/>
        <end position="275"/>
    </location>
</feature>
<feature type="binding site" evidence="2">
    <location>
        <position position="136"/>
    </location>
    <ligand>
        <name>Mn(2+)</name>
        <dbReference type="ChEBI" id="CHEBI:29035"/>
        <label>2</label>
    </ligand>
</feature>
<dbReference type="GO" id="GO:0046872">
    <property type="term" value="F:metal ion binding"/>
    <property type="evidence" value="ECO:0007669"/>
    <property type="project" value="UniProtKB-KW"/>
</dbReference>
<name>A0A138AX01_9ACTN</name>
<feature type="binding site" evidence="2">
    <location>
        <position position="367"/>
    </location>
    <ligand>
        <name>Mn(2+)</name>
        <dbReference type="ChEBI" id="CHEBI:29035"/>
        <label>2</label>
    </ligand>
</feature>
<evidence type="ECO:0000313" key="4">
    <source>
        <dbReference type="EMBL" id="KXP14997.1"/>
    </source>
</evidence>
<accession>A0A138AX01</accession>
<keyword evidence="2" id="KW-0479">Metal-binding</keyword>
<dbReference type="Pfam" id="PF01546">
    <property type="entry name" value="Peptidase_M20"/>
    <property type="match status" value="1"/>
</dbReference>
<dbReference type="STRING" id="239498.AXK60_03805"/>
<keyword evidence="1" id="KW-0378">Hydrolase</keyword>
<gene>
    <name evidence="4" type="ORF">AXK60_03805</name>
</gene>